<dbReference type="Proteomes" id="UP000541154">
    <property type="component" value="Unassembled WGS sequence"/>
</dbReference>
<dbReference type="InterPro" id="IPR007612">
    <property type="entry name" value="LOR"/>
</dbReference>
<gene>
    <name evidence="2" type="ORF">ETB97_006619</name>
</gene>
<dbReference type="SUPFAM" id="SSF54518">
    <property type="entry name" value="Tubby C-terminal domain-like"/>
    <property type="match status" value="1"/>
</dbReference>
<accession>A0A8H6ABP9</accession>
<organism evidence="2 3">
    <name type="scientific">Petromyces alliaceus</name>
    <name type="common">Aspergillus alliaceus</name>
    <dbReference type="NCBI Taxonomy" id="209559"/>
    <lineage>
        <taxon>Eukaryota</taxon>
        <taxon>Fungi</taxon>
        <taxon>Dikarya</taxon>
        <taxon>Ascomycota</taxon>
        <taxon>Pezizomycotina</taxon>
        <taxon>Eurotiomycetes</taxon>
        <taxon>Eurotiomycetidae</taxon>
        <taxon>Eurotiales</taxon>
        <taxon>Aspergillaceae</taxon>
        <taxon>Aspergillus</taxon>
        <taxon>Aspergillus subgen. Circumdati</taxon>
    </lineage>
</organism>
<dbReference type="InterPro" id="IPR038595">
    <property type="entry name" value="LOR_sf"/>
</dbReference>
<dbReference type="EMBL" id="SPNV01000029">
    <property type="protein sequence ID" value="KAF5864774.1"/>
    <property type="molecule type" value="Genomic_DNA"/>
</dbReference>
<proteinExistence type="inferred from homology"/>
<dbReference type="Pfam" id="PF04525">
    <property type="entry name" value="LOR"/>
    <property type="match status" value="1"/>
</dbReference>
<evidence type="ECO:0000313" key="3">
    <source>
        <dbReference type="Proteomes" id="UP000541154"/>
    </source>
</evidence>
<dbReference type="Gene3D" id="2.40.160.200">
    <property type="entry name" value="LURP1-related"/>
    <property type="match status" value="1"/>
</dbReference>
<dbReference type="PANTHER" id="PTHR31087:SF161">
    <property type="entry name" value="TUBBY C 2 FAMILY PROTEIN"/>
    <property type="match status" value="1"/>
</dbReference>
<evidence type="ECO:0008006" key="4">
    <source>
        <dbReference type="Google" id="ProtNLM"/>
    </source>
</evidence>
<dbReference type="InterPro" id="IPR025659">
    <property type="entry name" value="Tubby-like_C"/>
</dbReference>
<protein>
    <recommendedName>
        <fullName evidence="4">Tubby C-terminal-like domain-containing protein</fullName>
    </recommendedName>
</protein>
<evidence type="ECO:0000256" key="1">
    <source>
        <dbReference type="ARBA" id="ARBA00005437"/>
    </source>
</evidence>
<dbReference type="PANTHER" id="PTHR31087">
    <property type="match status" value="1"/>
</dbReference>
<sequence>MGAPQLSPVPKPIAIFPQFIAQQTETLALKEKVLSLTGDSFTIKLMNGQPLLRVEGKVMSISGRKSVYDMAGTHLFNIVKEHFHLHTTFAAQEPAGKKFLEVKSSFKLFGSKATATFTSPSTGNTESLAMRGNWLDSAAEIVDEATGSVVARIDRKLFRGRDIIFDQQSYAVSVAPGIDMALIAAMCICFDEKNNEN</sequence>
<comment type="caution">
    <text evidence="2">The sequence shown here is derived from an EMBL/GenBank/DDBJ whole genome shotgun (WGS) entry which is preliminary data.</text>
</comment>
<evidence type="ECO:0000313" key="2">
    <source>
        <dbReference type="EMBL" id="KAF5864774.1"/>
    </source>
</evidence>
<comment type="similarity">
    <text evidence="1">Belongs to the LOR family.</text>
</comment>
<dbReference type="AlphaFoldDB" id="A0A8H6ABP9"/>
<reference evidence="2 3" key="1">
    <citation type="submission" date="2019-04" db="EMBL/GenBank/DDBJ databases">
        <title>Aspergillus burnettii sp. nov., novel species from soil in southeast Queensland.</title>
        <authorList>
            <person name="Gilchrist C.L.M."/>
            <person name="Pitt J.I."/>
            <person name="Lange L."/>
            <person name="Lacey H.J."/>
            <person name="Vuong D."/>
            <person name="Midgley D.J."/>
            <person name="Greenfield P."/>
            <person name="Bradbury M."/>
            <person name="Lacey E."/>
            <person name="Busk P.K."/>
            <person name="Pilgaard B."/>
            <person name="Chooi Y.H."/>
            <person name="Piggott A.M."/>
        </authorList>
    </citation>
    <scope>NUCLEOTIDE SEQUENCE [LARGE SCALE GENOMIC DNA]</scope>
    <source>
        <strain evidence="2 3">FRR 5400</strain>
    </source>
</reference>
<name>A0A8H6ABP9_PETAA</name>
<keyword evidence="3" id="KW-1185">Reference proteome</keyword>